<protein>
    <submittedName>
        <fullName evidence="3">Glycosyltransferase involved in cell wall biosynthesis</fullName>
    </submittedName>
</protein>
<evidence type="ECO:0000259" key="2">
    <source>
        <dbReference type="Pfam" id="PF13439"/>
    </source>
</evidence>
<dbReference type="PROSITE" id="PS00221">
    <property type="entry name" value="MIP"/>
    <property type="match status" value="1"/>
</dbReference>
<evidence type="ECO:0000259" key="1">
    <source>
        <dbReference type="Pfam" id="PF00534"/>
    </source>
</evidence>
<feature type="domain" description="Glycosyltransferase subfamily 4-like N-terminal" evidence="2">
    <location>
        <begin position="22"/>
        <end position="179"/>
    </location>
</feature>
<dbReference type="Gene3D" id="3.40.50.2000">
    <property type="entry name" value="Glycogen Phosphorylase B"/>
    <property type="match status" value="2"/>
</dbReference>
<dbReference type="InterPro" id="IPR028098">
    <property type="entry name" value="Glyco_trans_4-like_N"/>
</dbReference>
<dbReference type="PANTHER" id="PTHR12526">
    <property type="entry name" value="GLYCOSYLTRANSFERASE"/>
    <property type="match status" value="1"/>
</dbReference>
<dbReference type="SUPFAM" id="SSF53756">
    <property type="entry name" value="UDP-Glycosyltransferase/glycogen phosphorylase"/>
    <property type="match status" value="1"/>
</dbReference>
<sequence>MSSQATFDIPSRICFLVSSMKMGGAERVVSRLANYWAAKGRPVTIITALPPETDFYTLDERVKRISLQFAQEKTFFGKIASRVRGLVELRKILAHENPAVTIAFMTDMNIRLSVLRFFLKGRTIISERTNPARQRLNRRGRLARRLSYALAEKFVFVSEGVAAAYPWVPRHKRTVIYNPMVDVTPSPIPLADRDAEFISVGRLVPAKGFDLLIDAFKLIADEHPSWNLRIIGEGALRAELEERIAGHGLEGRVFLPGKHDEPAVALAKAQIYVLSSRHEGFPNALVEAMCAGLPPVSFNCNYGPSEIIENGSNGLLVPAEDVRALANSMSQLATSSDLRQAIGHNAAEIASRLTIESIAHQWEKLF</sequence>
<dbReference type="Pfam" id="PF13439">
    <property type="entry name" value="Glyco_transf_4"/>
    <property type="match status" value="1"/>
</dbReference>
<reference evidence="3 4" key="1">
    <citation type="submission" date="2020-08" db="EMBL/GenBank/DDBJ databases">
        <title>Genomic Encyclopedia of Type Strains, Phase III (KMG-III): the genomes of soil and plant-associated and newly described type strains.</title>
        <authorList>
            <person name="Whitman W."/>
        </authorList>
    </citation>
    <scope>NUCLEOTIDE SEQUENCE [LARGE SCALE GENOMIC DNA]</scope>
    <source>
        <strain evidence="3 4">CECT 8280</strain>
    </source>
</reference>
<dbReference type="CDD" id="cd03820">
    <property type="entry name" value="GT4_AmsD-like"/>
    <property type="match status" value="1"/>
</dbReference>
<dbReference type="PANTHER" id="PTHR12526:SF630">
    <property type="entry name" value="GLYCOSYLTRANSFERASE"/>
    <property type="match status" value="1"/>
</dbReference>
<dbReference type="RefSeq" id="WP_077976673.1">
    <property type="nucleotide sequence ID" value="NZ_JAAXSG010000001.1"/>
</dbReference>
<keyword evidence="4" id="KW-1185">Reference proteome</keyword>
<dbReference type="InterPro" id="IPR022357">
    <property type="entry name" value="MIP_CS"/>
</dbReference>
<dbReference type="InterPro" id="IPR001296">
    <property type="entry name" value="Glyco_trans_1"/>
</dbReference>
<evidence type="ECO:0000313" key="3">
    <source>
        <dbReference type="EMBL" id="MBB3161068.1"/>
    </source>
</evidence>
<feature type="domain" description="Glycosyl transferase family 1" evidence="1">
    <location>
        <begin position="190"/>
        <end position="347"/>
    </location>
</feature>
<evidence type="ECO:0000313" key="4">
    <source>
        <dbReference type="Proteomes" id="UP000542811"/>
    </source>
</evidence>
<organism evidence="3 4">
    <name type="scientific">Rhizobium laguerreae</name>
    <dbReference type="NCBI Taxonomy" id="1076926"/>
    <lineage>
        <taxon>Bacteria</taxon>
        <taxon>Pseudomonadati</taxon>
        <taxon>Pseudomonadota</taxon>
        <taxon>Alphaproteobacteria</taxon>
        <taxon>Hyphomicrobiales</taxon>
        <taxon>Rhizobiaceae</taxon>
        <taxon>Rhizobium/Agrobacterium group</taxon>
        <taxon>Rhizobium</taxon>
    </lineage>
</organism>
<comment type="caution">
    <text evidence="3">The sequence shown here is derived from an EMBL/GenBank/DDBJ whole genome shotgun (WGS) entry which is preliminary data.</text>
</comment>
<dbReference type="EMBL" id="JACHXX010000002">
    <property type="protein sequence ID" value="MBB3161068.1"/>
    <property type="molecule type" value="Genomic_DNA"/>
</dbReference>
<dbReference type="Proteomes" id="UP000542811">
    <property type="component" value="Unassembled WGS sequence"/>
</dbReference>
<proteinExistence type="predicted"/>
<dbReference type="Pfam" id="PF00534">
    <property type="entry name" value="Glycos_transf_1"/>
    <property type="match status" value="1"/>
</dbReference>
<gene>
    <name evidence="3" type="ORF">FHS25_001517</name>
</gene>
<name>A0ABR6G465_9HYPH</name>
<accession>A0ABR6G465</accession>